<evidence type="ECO:0000313" key="8">
    <source>
        <dbReference type="EMBL" id="MSV25480.1"/>
    </source>
</evidence>
<dbReference type="InterPro" id="IPR015867">
    <property type="entry name" value="N-reg_PII/ATP_PRibTrfase_C"/>
</dbReference>
<keyword evidence="2" id="KW-1003">Cell membrane</keyword>
<dbReference type="InterPro" id="IPR003740">
    <property type="entry name" value="YitT"/>
</dbReference>
<evidence type="ECO:0000256" key="6">
    <source>
        <dbReference type="SAM" id="Phobius"/>
    </source>
</evidence>
<protein>
    <submittedName>
        <fullName evidence="8">YitT family protein</fullName>
    </submittedName>
</protein>
<feature type="transmembrane region" description="Helical" evidence="6">
    <location>
        <begin position="12"/>
        <end position="32"/>
    </location>
</feature>
<dbReference type="Proteomes" id="UP000430222">
    <property type="component" value="Unassembled WGS sequence"/>
</dbReference>
<dbReference type="PROSITE" id="PS51257">
    <property type="entry name" value="PROKAR_LIPOPROTEIN"/>
    <property type="match status" value="1"/>
</dbReference>
<dbReference type="PIRSF" id="PIRSF006483">
    <property type="entry name" value="Membrane_protein_YitT"/>
    <property type="match status" value="1"/>
</dbReference>
<evidence type="ECO:0000256" key="1">
    <source>
        <dbReference type="ARBA" id="ARBA00004651"/>
    </source>
</evidence>
<accession>A0A6I2UZF9</accession>
<comment type="subcellular location">
    <subcellularLocation>
        <location evidence="1">Cell membrane</location>
        <topology evidence="1">Multi-pass membrane protein</topology>
    </subcellularLocation>
</comment>
<dbReference type="PANTHER" id="PTHR33545">
    <property type="entry name" value="UPF0750 MEMBRANE PROTEIN YITT-RELATED"/>
    <property type="match status" value="1"/>
</dbReference>
<evidence type="ECO:0000256" key="4">
    <source>
        <dbReference type="ARBA" id="ARBA00022989"/>
    </source>
</evidence>
<evidence type="ECO:0000256" key="2">
    <source>
        <dbReference type="ARBA" id="ARBA00022475"/>
    </source>
</evidence>
<feature type="transmembrane region" description="Helical" evidence="6">
    <location>
        <begin position="80"/>
        <end position="98"/>
    </location>
</feature>
<feature type="transmembrane region" description="Helical" evidence="6">
    <location>
        <begin position="110"/>
        <end position="128"/>
    </location>
</feature>
<dbReference type="Pfam" id="PF02588">
    <property type="entry name" value="YitT_membrane"/>
    <property type="match status" value="1"/>
</dbReference>
<evidence type="ECO:0000256" key="3">
    <source>
        <dbReference type="ARBA" id="ARBA00022692"/>
    </source>
</evidence>
<evidence type="ECO:0000259" key="7">
    <source>
        <dbReference type="Pfam" id="PF10035"/>
    </source>
</evidence>
<organism evidence="8 9">
    <name type="scientific">Selenomonas montiformis</name>
    <dbReference type="NCBI Taxonomy" id="2652285"/>
    <lineage>
        <taxon>Bacteria</taxon>
        <taxon>Bacillati</taxon>
        <taxon>Bacillota</taxon>
        <taxon>Negativicutes</taxon>
        <taxon>Selenomonadales</taxon>
        <taxon>Selenomonadaceae</taxon>
        <taxon>Selenomonas</taxon>
    </lineage>
</organism>
<feature type="transmembrane region" description="Helical" evidence="6">
    <location>
        <begin position="149"/>
        <end position="172"/>
    </location>
</feature>
<feature type="transmembrane region" description="Helical" evidence="6">
    <location>
        <begin position="38"/>
        <end position="59"/>
    </location>
</feature>
<dbReference type="InterPro" id="IPR051461">
    <property type="entry name" value="UPF0750_membrane"/>
</dbReference>
<dbReference type="PANTHER" id="PTHR33545:SF5">
    <property type="entry name" value="UPF0750 MEMBRANE PROTEIN YITT"/>
    <property type="match status" value="1"/>
</dbReference>
<keyword evidence="9" id="KW-1185">Reference proteome</keyword>
<dbReference type="AlphaFoldDB" id="A0A6I2UZF9"/>
<comment type="caution">
    <text evidence="8">The sequence shown here is derived from an EMBL/GenBank/DDBJ whole genome shotgun (WGS) entry which is preliminary data.</text>
</comment>
<dbReference type="CDD" id="cd16380">
    <property type="entry name" value="YitT_C"/>
    <property type="match status" value="1"/>
</dbReference>
<dbReference type="Gene3D" id="3.30.70.120">
    <property type="match status" value="1"/>
</dbReference>
<keyword evidence="3 6" id="KW-0812">Transmembrane</keyword>
<proteinExistence type="predicted"/>
<feature type="domain" description="DUF2179" evidence="7">
    <location>
        <begin position="223"/>
        <end position="277"/>
    </location>
</feature>
<dbReference type="GO" id="GO:0005886">
    <property type="term" value="C:plasma membrane"/>
    <property type="evidence" value="ECO:0007669"/>
    <property type="project" value="UniProtKB-SubCell"/>
</dbReference>
<evidence type="ECO:0000256" key="5">
    <source>
        <dbReference type="ARBA" id="ARBA00023136"/>
    </source>
</evidence>
<dbReference type="RefSeq" id="WP_154621239.1">
    <property type="nucleotide sequence ID" value="NZ_VUNL01000011.1"/>
</dbReference>
<dbReference type="EMBL" id="VUNL01000011">
    <property type="protein sequence ID" value="MSV25480.1"/>
    <property type="molecule type" value="Genomic_DNA"/>
</dbReference>
<reference evidence="8 9" key="1">
    <citation type="submission" date="2019-08" db="EMBL/GenBank/DDBJ databases">
        <title>In-depth cultivation of the pig gut microbiome towards novel bacterial diversity and tailored functional studies.</title>
        <authorList>
            <person name="Wylensek D."/>
            <person name="Hitch T.C.A."/>
            <person name="Clavel T."/>
        </authorList>
    </citation>
    <scope>NUCLEOTIDE SEQUENCE [LARGE SCALE GENOMIC DNA]</scope>
    <source>
        <strain evidence="9">WCA-380-WT-3B3</strain>
    </source>
</reference>
<keyword evidence="4 6" id="KW-1133">Transmembrane helix</keyword>
<evidence type="ECO:0000313" key="9">
    <source>
        <dbReference type="Proteomes" id="UP000430222"/>
    </source>
</evidence>
<dbReference type="Pfam" id="PF10035">
    <property type="entry name" value="DUF2179"/>
    <property type="match status" value="1"/>
</dbReference>
<gene>
    <name evidence="8" type="ORF">FYJ78_09890</name>
</gene>
<name>A0A6I2UZF9_9FIRM</name>
<keyword evidence="5 6" id="KW-0472">Membrane</keyword>
<dbReference type="InterPro" id="IPR019264">
    <property type="entry name" value="DUF2179"/>
</dbReference>
<sequence length="303" mass="32878">MIQLRMLEHRLLRYLGIAAGCFIASCSINLFLVPAHLLTGGATGIAIIFYYLAGLPIGLQTFLYNVPLLAAAWKTLGRGYTIDVVVGTAIFSFCLDITRVLNAYSPIQDVMLAAIFGGVFNGIGYGLVFRMNGSTGGFDIVGAIIKKFYSFNMGGVIFSFNCLIMIAAAFLFGVAPAMFTLICMFMNAMVTDKVIAGFNSRKAVLIVSDRAEAIAEGIMEVGRGVTFLHGQGAFTRRERNVVFVVVTLTQVAKVKMIANAVDKNAFMIIMSANEVMGRGFSSPGVRVGNVIRRYEEHPDEQKT</sequence>